<name>A0A1E4TH15_9ASCO</name>
<feature type="transmembrane region" description="Helical" evidence="4">
    <location>
        <begin position="56"/>
        <end position="81"/>
    </location>
</feature>
<evidence type="ECO:0000256" key="4">
    <source>
        <dbReference type="RuleBase" id="RU367098"/>
    </source>
</evidence>
<organism evidence="5 6">
    <name type="scientific">Tortispora caseinolytica NRRL Y-17796</name>
    <dbReference type="NCBI Taxonomy" id="767744"/>
    <lineage>
        <taxon>Eukaryota</taxon>
        <taxon>Fungi</taxon>
        <taxon>Dikarya</taxon>
        <taxon>Ascomycota</taxon>
        <taxon>Saccharomycotina</taxon>
        <taxon>Trigonopsidomycetes</taxon>
        <taxon>Trigonopsidales</taxon>
        <taxon>Trigonopsidaceae</taxon>
        <taxon>Tortispora</taxon>
    </lineage>
</organism>
<comment type="similarity">
    <text evidence="4">Belongs to the AIM11 family.</text>
</comment>
<evidence type="ECO:0000313" key="6">
    <source>
        <dbReference type="Proteomes" id="UP000095023"/>
    </source>
</evidence>
<evidence type="ECO:0000256" key="2">
    <source>
        <dbReference type="ARBA" id="ARBA00022989"/>
    </source>
</evidence>
<dbReference type="EMBL" id="KV453842">
    <property type="protein sequence ID" value="ODV91019.1"/>
    <property type="molecule type" value="Genomic_DNA"/>
</dbReference>
<reference evidence="6" key="1">
    <citation type="submission" date="2016-02" db="EMBL/GenBank/DDBJ databases">
        <title>Comparative genomics of biotechnologically important yeasts.</title>
        <authorList>
            <consortium name="DOE Joint Genome Institute"/>
            <person name="Riley R."/>
            <person name="Haridas S."/>
            <person name="Wolfe K.H."/>
            <person name="Lopes M.R."/>
            <person name="Hittinger C.T."/>
            <person name="Goker M."/>
            <person name="Salamov A."/>
            <person name="Wisecaver J."/>
            <person name="Long T.M."/>
            <person name="Aerts A.L."/>
            <person name="Barry K."/>
            <person name="Choi C."/>
            <person name="Clum A."/>
            <person name="Coughlan A.Y."/>
            <person name="Deshpande S."/>
            <person name="Douglass A.P."/>
            <person name="Hanson S.J."/>
            <person name="Klenk H.-P."/>
            <person name="Labutti K."/>
            <person name="Lapidus A."/>
            <person name="Lindquist E."/>
            <person name="Lipzen A."/>
            <person name="Meier-Kolthoff J.P."/>
            <person name="Ohm R.A."/>
            <person name="Otillar R.P."/>
            <person name="Pangilinan J."/>
            <person name="Peng Y."/>
            <person name="Rokas A."/>
            <person name="Rosa C.A."/>
            <person name="Scheuner C."/>
            <person name="Sibirny A.A."/>
            <person name="Slot J.C."/>
            <person name="Stielow J.B."/>
            <person name="Sun H."/>
            <person name="Kurtzman C.P."/>
            <person name="Blackwell M."/>
            <person name="Jeffries T.W."/>
            <person name="Grigoriev I.V."/>
        </authorList>
    </citation>
    <scope>NUCLEOTIDE SEQUENCE [LARGE SCALE GENOMIC DNA]</scope>
    <source>
        <strain evidence="6">NRRL Y-17796</strain>
    </source>
</reference>
<evidence type="ECO:0000313" key="5">
    <source>
        <dbReference type="EMBL" id="ODV91019.1"/>
    </source>
</evidence>
<evidence type="ECO:0000256" key="1">
    <source>
        <dbReference type="ARBA" id="ARBA00022692"/>
    </source>
</evidence>
<keyword evidence="3 4" id="KW-0472">Membrane</keyword>
<keyword evidence="6" id="KW-1185">Reference proteome</keyword>
<dbReference type="GO" id="GO:0005739">
    <property type="term" value="C:mitochondrion"/>
    <property type="evidence" value="ECO:0007669"/>
    <property type="project" value="TreeGrafter"/>
</dbReference>
<keyword evidence="1 4" id="KW-0812">Transmembrane</keyword>
<dbReference type="Proteomes" id="UP000095023">
    <property type="component" value="Unassembled WGS sequence"/>
</dbReference>
<proteinExistence type="inferred from homology"/>
<gene>
    <name evidence="4" type="primary">AIM11</name>
    <name evidence="5" type="ORF">CANCADRAFT_115732</name>
</gene>
<dbReference type="GO" id="GO:0016020">
    <property type="term" value="C:membrane"/>
    <property type="evidence" value="ECO:0007669"/>
    <property type="project" value="UniProtKB-SubCell"/>
</dbReference>
<dbReference type="PANTHER" id="PTHR39136">
    <property type="entry name" value="ALTERED INHERITANCE OF MITOCHONDRIA PROTEIN 11"/>
    <property type="match status" value="1"/>
</dbReference>
<dbReference type="InterPro" id="IPR038814">
    <property type="entry name" value="AIM11"/>
</dbReference>
<protein>
    <recommendedName>
        <fullName evidence="4">Altered inheritance of mitochondria protein 11</fullName>
    </recommendedName>
</protein>
<dbReference type="PANTHER" id="PTHR39136:SF1">
    <property type="entry name" value="ALTERED INHERITANCE OF MITOCHONDRIA PROTEIN 11"/>
    <property type="match status" value="1"/>
</dbReference>
<sequence length="128" mass="14106">MDDTRKYQLMAVAVSALSFVLSVRAARIAIRSRVYTPKLFDTNHCPPPTLYQLDPFHALSIASCASVSGFAFTASSICLLADIRSVKDLAKRFRAALSIPEPAENVQVDPETQEIENYLNSLLSSRSK</sequence>
<dbReference type="AlphaFoldDB" id="A0A1E4TH15"/>
<keyword evidence="2 4" id="KW-1133">Transmembrane helix</keyword>
<accession>A0A1E4TH15</accession>
<evidence type="ECO:0000256" key="3">
    <source>
        <dbReference type="ARBA" id="ARBA00023136"/>
    </source>
</evidence>
<comment type="subcellular location">
    <subcellularLocation>
        <location evidence="4">Membrane</location>
        <topology evidence="4">Multi-pass membrane protein</topology>
    </subcellularLocation>
</comment>